<dbReference type="Gene3D" id="3.40.50.1820">
    <property type="entry name" value="alpha/beta hydrolase"/>
    <property type="match status" value="1"/>
</dbReference>
<dbReference type="Pfam" id="PF12697">
    <property type="entry name" value="Abhydrolase_6"/>
    <property type="match status" value="1"/>
</dbReference>
<dbReference type="PRINTS" id="PR00111">
    <property type="entry name" value="ABHYDROLASE"/>
</dbReference>
<evidence type="ECO:0000256" key="1">
    <source>
        <dbReference type="ARBA" id="ARBA00008645"/>
    </source>
</evidence>
<organism evidence="3 4">
    <name type="scientific">Nocardioides marinus</name>
    <dbReference type="NCBI Taxonomy" id="374514"/>
    <lineage>
        <taxon>Bacteria</taxon>
        <taxon>Bacillati</taxon>
        <taxon>Actinomycetota</taxon>
        <taxon>Actinomycetes</taxon>
        <taxon>Propionibacteriales</taxon>
        <taxon>Nocardioidaceae</taxon>
        <taxon>Nocardioides</taxon>
    </lineage>
</organism>
<dbReference type="InterPro" id="IPR000073">
    <property type="entry name" value="AB_hydrolase_1"/>
</dbReference>
<protein>
    <submittedName>
        <fullName evidence="3">Sigma-B regulation protein RsbQ</fullName>
    </submittedName>
</protein>
<evidence type="ECO:0000259" key="2">
    <source>
        <dbReference type="Pfam" id="PF12697"/>
    </source>
</evidence>
<evidence type="ECO:0000313" key="4">
    <source>
        <dbReference type="Proteomes" id="UP000537326"/>
    </source>
</evidence>
<accession>A0A7Y9YB92</accession>
<evidence type="ECO:0000313" key="3">
    <source>
        <dbReference type="EMBL" id="NYI09000.1"/>
    </source>
</evidence>
<dbReference type="SUPFAM" id="SSF53474">
    <property type="entry name" value="alpha/beta-Hydrolases"/>
    <property type="match status" value="1"/>
</dbReference>
<dbReference type="InterPro" id="IPR029058">
    <property type="entry name" value="AB_hydrolase_fold"/>
</dbReference>
<reference evidence="3 4" key="1">
    <citation type="submission" date="2020-07" db="EMBL/GenBank/DDBJ databases">
        <title>Sequencing the genomes of 1000 actinobacteria strains.</title>
        <authorList>
            <person name="Klenk H.-P."/>
        </authorList>
    </citation>
    <scope>NUCLEOTIDE SEQUENCE [LARGE SCALE GENOMIC DNA]</scope>
    <source>
        <strain evidence="3 4">DSM 18248</strain>
    </source>
</reference>
<dbReference type="GO" id="GO:0003824">
    <property type="term" value="F:catalytic activity"/>
    <property type="evidence" value="ECO:0007669"/>
    <property type="project" value="UniProtKB-ARBA"/>
</dbReference>
<dbReference type="AlphaFoldDB" id="A0A7Y9YB92"/>
<name>A0A7Y9YB92_9ACTN</name>
<gene>
    <name evidence="3" type="ORF">BKA05_000515</name>
</gene>
<sequence length="270" mass="29474">MSMSDRLHVRHHGSPGATPLVLVHGFGCDQSMWHHVVPRLADDFHVVTLDLVGAGGSDRSAWDPRRYATLEGYAEDLVDLLRELDLDQPVLVGHSVSAMITAYAQVMAPELVSRLVMIGPSPRYVDEDDYVGGFSAEAIEDLLSALSANYVSWARTMAPVIAGNPDRPEVHGELAEAFCRMDPEVAEVFARTTFLSDAREILPRVTAPTLVMQCSEDVIAPRAVGEYVASRLPDAELVVLRATGHCPQLSDPEETVAVLREHLTSANVLR</sequence>
<comment type="caution">
    <text evidence="3">The sequence shown here is derived from an EMBL/GenBank/DDBJ whole genome shotgun (WGS) entry which is preliminary data.</text>
</comment>
<proteinExistence type="inferred from homology"/>
<dbReference type="PANTHER" id="PTHR43039">
    <property type="entry name" value="ESTERASE-RELATED"/>
    <property type="match status" value="1"/>
</dbReference>
<comment type="similarity">
    <text evidence="1">Belongs to the AB hydrolase superfamily.</text>
</comment>
<feature type="domain" description="AB hydrolase-1" evidence="2">
    <location>
        <begin position="20"/>
        <end position="257"/>
    </location>
</feature>
<dbReference type="Proteomes" id="UP000537326">
    <property type="component" value="Unassembled WGS sequence"/>
</dbReference>
<keyword evidence="4" id="KW-1185">Reference proteome</keyword>
<dbReference type="EMBL" id="JACBZI010000001">
    <property type="protein sequence ID" value="NYI09000.1"/>
    <property type="molecule type" value="Genomic_DNA"/>
</dbReference>